<dbReference type="SMART" id="SM00342">
    <property type="entry name" value="HTH_ARAC"/>
    <property type="match status" value="1"/>
</dbReference>
<comment type="caution">
    <text evidence="5">The sequence shown here is derived from an EMBL/GenBank/DDBJ whole genome shotgun (WGS) entry which is preliminary data.</text>
</comment>
<evidence type="ECO:0000313" key="5">
    <source>
        <dbReference type="EMBL" id="MBC5682084.1"/>
    </source>
</evidence>
<keyword evidence="3" id="KW-0804">Transcription</keyword>
<feature type="domain" description="HTH araC/xylS-type" evidence="4">
    <location>
        <begin position="258"/>
        <end position="355"/>
    </location>
</feature>
<keyword evidence="6" id="KW-1185">Reference proteome</keyword>
<dbReference type="InterPro" id="IPR014710">
    <property type="entry name" value="RmlC-like_jellyroll"/>
</dbReference>
<dbReference type="Gene3D" id="1.10.10.60">
    <property type="entry name" value="Homeodomain-like"/>
    <property type="match status" value="2"/>
</dbReference>
<dbReference type="Pfam" id="PF02311">
    <property type="entry name" value="AraC_binding"/>
    <property type="match status" value="1"/>
</dbReference>
<keyword evidence="1" id="KW-0805">Transcription regulation</keyword>
<dbReference type="InterPro" id="IPR003313">
    <property type="entry name" value="AraC-bd"/>
</dbReference>
<proteinExistence type="predicted"/>
<dbReference type="SUPFAM" id="SSF46689">
    <property type="entry name" value="Homeodomain-like"/>
    <property type="match status" value="1"/>
</dbReference>
<dbReference type="EMBL" id="JACOPE010000001">
    <property type="protein sequence ID" value="MBC5682084.1"/>
    <property type="molecule type" value="Genomic_DNA"/>
</dbReference>
<gene>
    <name evidence="5" type="ORF">H8S40_00500</name>
</gene>
<organism evidence="5 6">
    <name type="scientific">Ruminococcus hominis</name>
    <dbReference type="NCBI Taxonomy" id="2763065"/>
    <lineage>
        <taxon>Bacteria</taxon>
        <taxon>Bacillati</taxon>
        <taxon>Bacillota</taxon>
        <taxon>Clostridia</taxon>
        <taxon>Eubacteriales</taxon>
        <taxon>Oscillospiraceae</taxon>
        <taxon>Ruminococcus</taxon>
    </lineage>
</organism>
<evidence type="ECO:0000256" key="3">
    <source>
        <dbReference type="ARBA" id="ARBA00023163"/>
    </source>
</evidence>
<dbReference type="InterPro" id="IPR018060">
    <property type="entry name" value="HTH_AraC"/>
</dbReference>
<dbReference type="Pfam" id="PF12833">
    <property type="entry name" value="HTH_18"/>
    <property type="match status" value="1"/>
</dbReference>
<reference evidence="5 6" key="1">
    <citation type="submission" date="2020-08" db="EMBL/GenBank/DDBJ databases">
        <title>Genome public.</title>
        <authorList>
            <person name="Liu C."/>
            <person name="Sun Q."/>
        </authorList>
    </citation>
    <scope>NUCLEOTIDE SEQUENCE [LARGE SCALE GENOMIC DNA]</scope>
    <source>
        <strain evidence="5 6">NSJ-13</strain>
    </source>
</reference>
<sequence length="359" mass="42156">MKLFSPAIYNKSTISSCSGETMLKIEDFLKECFLQYDTENAHLYNVSALEEIRSFLHKEILNQFHVDIFLEETLSEDFFKNFDHDVFLVRHPRFLPAFPHSHDFFEIMCVLNGSCSNSIGGQTYMLQAGDILIIAPGTMHTISDTNEDSLIINLLIRSNTFDSNFFYILKDQTILSEFFKNTLYHNEKFSYLLFHTSVDSEVFTILTALYQEECDNKRYKNAVKNQLVELFFSLLLRNHEKDLCLPNPNGSDEENNFIFILKYMEQRYQNVTLQELAHFFHYSERHMIRLLKEYTGQSFSQNIQKIKLKHAAELLITTDLSQKQIASRVGYSNPNHLKKLFIQQYQMTPAEYRALNKEI</sequence>
<name>A0ABR7G3S4_9FIRM</name>
<dbReference type="PANTHER" id="PTHR43280">
    <property type="entry name" value="ARAC-FAMILY TRANSCRIPTIONAL REGULATOR"/>
    <property type="match status" value="1"/>
</dbReference>
<dbReference type="SUPFAM" id="SSF51215">
    <property type="entry name" value="Regulatory protein AraC"/>
    <property type="match status" value="1"/>
</dbReference>
<dbReference type="PANTHER" id="PTHR43280:SF2">
    <property type="entry name" value="HTH-TYPE TRANSCRIPTIONAL REGULATOR EXSA"/>
    <property type="match status" value="1"/>
</dbReference>
<keyword evidence="2" id="KW-0238">DNA-binding</keyword>
<evidence type="ECO:0000259" key="4">
    <source>
        <dbReference type="PROSITE" id="PS01124"/>
    </source>
</evidence>
<protein>
    <submittedName>
        <fullName evidence="5">AraC family transcriptional regulator</fullName>
    </submittedName>
</protein>
<dbReference type="PROSITE" id="PS01124">
    <property type="entry name" value="HTH_ARAC_FAMILY_2"/>
    <property type="match status" value="1"/>
</dbReference>
<evidence type="ECO:0000256" key="1">
    <source>
        <dbReference type="ARBA" id="ARBA00023015"/>
    </source>
</evidence>
<dbReference type="Proteomes" id="UP000631576">
    <property type="component" value="Unassembled WGS sequence"/>
</dbReference>
<dbReference type="InterPro" id="IPR009057">
    <property type="entry name" value="Homeodomain-like_sf"/>
</dbReference>
<dbReference type="Gene3D" id="2.60.120.10">
    <property type="entry name" value="Jelly Rolls"/>
    <property type="match status" value="1"/>
</dbReference>
<evidence type="ECO:0000256" key="2">
    <source>
        <dbReference type="ARBA" id="ARBA00023125"/>
    </source>
</evidence>
<accession>A0ABR7G3S4</accession>
<dbReference type="RefSeq" id="WP_186864295.1">
    <property type="nucleotide sequence ID" value="NZ_JACOPE010000001.1"/>
</dbReference>
<evidence type="ECO:0000313" key="6">
    <source>
        <dbReference type="Proteomes" id="UP000631576"/>
    </source>
</evidence>
<dbReference type="InterPro" id="IPR037923">
    <property type="entry name" value="HTH-like"/>
</dbReference>